<dbReference type="STRING" id="886293.Sinac_5357"/>
<dbReference type="Gene3D" id="2.60.40.1190">
    <property type="match status" value="1"/>
</dbReference>
<keyword evidence="2" id="KW-1185">Reference proteome</keyword>
<gene>
    <name evidence="1" type="ordered locus">Sinac_5357</name>
</gene>
<dbReference type="EMBL" id="CP003364">
    <property type="protein sequence ID" value="AGA29507.1"/>
    <property type="molecule type" value="Genomic_DNA"/>
</dbReference>
<evidence type="ECO:0000313" key="1">
    <source>
        <dbReference type="EMBL" id="AGA29507.1"/>
    </source>
</evidence>
<evidence type="ECO:0000313" key="2">
    <source>
        <dbReference type="Proteomes" id="UP000010798"/>
    </source>
</evidence>
<evidence type="ECO:0008006" key="3">
    <source>
        <dbReference type="Google" id="ProtNLM"/>
    </source>
</evidence>
<dbReference type="HOGENOM" id="CLU_108038_0_0_0"/>
<dbReference type="CDD" id="cd00241">
    <property type="entry name" value="DOMON_like"/>
    <property type="match status" value="1"/>
</dbReference>
<dbReference type="OrthoDB" id="261771at2"/>
<reference evidence="1 2" key="1">
    <citation type="submission" date="2012-02" db="EMBL/GenBank/DDBJ databases">
        <title>Complete sequence of chromosome of Singulisphaera acidiphila DSM 18658.</title>
        <authorList>
            <consortium name="US DOE Joint Genome Institute (JGI-PGF)"/>
            <person name="Lucas S."/>
            <person name="Copeland A."/>
            <person name="Lapidus A."/>
            <person name="Glavina del Rio T."/>
            <person name="Dalin E."/>
            <person name="Tice H."/>
            <person name="Bruce D."/>
            <person name="Goodwin L."/>
            <person name="Pitluck S."/>
            <person name="Peters L."/>
            <person name="Ovchinnikova G."/>
            <person name="Chertkov O."/>
            <person name="Kyrpides N."/>
            <person name="Mavromatis K."/>
            <person name="Ivanova N."/>
            <person name="Brettin T."/>
            <person name="Detter J.C."/>
            <person name="Han C."/>
            <person name="Larimer F."/>
            <person name="Land M."/>
            <person name="Hauser L."/>
            <person name="Markowitz V."/>
            <person name="Cheng J.-F."/>
            <person name="Hugenholtz P."/>
            <person name="Woyke T."/>
            <person name="Wu D."/>
            <person name="Tindall B."/>
            <person name="Pomrenke H."/>
            <person name="Brambilla E."/>
            <person name="Klenk H.-P."/>
            <person name="Eisen J.A."/>
        </authorList>
    </citation>
    <scope>NUCLEOTIDE SEQUENCE [LARGE SCALE GENOMIC DNA]</scope>
    <source>
        <strain evidence="2">ATCC BAA-1392 / DSM 18658 / VKM B-2454 / MOB10</strain>
    </source>
</reference>
<name>L0DJS3_SINAD</name>
<dbReference type="eggNOG" id="ENOG5032FHQ">
    <property type="taxonomic scope" value="Bacteria"/>
</dbReference>
<dbReference type="AlphaFoldDB" id="L0DJS3"/>
<dbReference type="Proteomes" id="UP000010798">
    <property type="component" value="Chromosome"/>
</dbReference>
<accession>L0DJS3</accession>
<dbReference type="KEGG" id="saci:Sinac_5357"/>
<dbReference type="RefSeq" id="WP_015248610.1">
    <property type="nucleotide sequence ID" value="NC_019892.1"/>
</dbReference>
<proteinExistence type="predicted"/>
<sequence>MTTPLLPQAFWFRLSVPCRQVSGLPKTGAKGGLLGLDASCSLPEISTLDNKPSWADVRIAWNPGGLAIQVETAKSTAPSPIATGEEAEGMHGLQVWIDTRDTRNVSRATRFCHRFSVRLVRGNARSALGVEVTQRPIARAVADAPICRPEILSARAERLKQGWRIELFLPAEALQGFDPETNRRLGFAYQVTDHDREDQFLGVGREFPVGENPSLWTTLELRD</sequence>
<organism evidence="1 2">
    <name type="scientific">Singulisphaera acidiphila (strain ATCC BAA-1392 / DSM 18658 / VKM B-2454 / MOB10)</name>
    <dbReference type="NCBI Taxonomy" id="886293"/>
    <lineage>
        <taxon>Bacteria</taxon>
        <taxon>Pseudomonadati</taxon>
        <taxon>Planctomycetota</taxon>
        <taxon>Planctomycetia</taxon>
        <taxon>Isosphaerales</taxon>
        <taxon>Isosphaeraceae</taxon>
        <taxon>Singulisphaera</taxon>
    </lineage>
</organism>
<protein>
    <recommendedName>
        <fullName evidence="3">Carbohydrate-binding domain-containing protein</fullName>
    </recommendedName>
</protein>
<dbReference type="SUPFAM" id="SSF49344">
    <property type="entry name" value="CBD9-like"/>
    <property type="match status" value="1"/>
</dbReference>